<protein>
    <submittedName>
        <fullName evidence="1">Uncharacterized protein</fullName>
    </submittedName>
</protein>
<dbReference type="EMBL" id="CP111016">
    <property type="protein sequence ID" value="WAR06148.1"/>
    <property type="molecule type" value="Genomic_DNA"/>
</dbReference>
<name>A0ABY7E845_MYAAR</name>
<proteinExistence type="predicted"/>
<evidence type="ECO:0000313" key="1">
    <source>
        <dbReference type="EMBL" id="WAR06148.1"/>
    </source>
</evidence>
<evidence type="ECO:0000313" key="2">
    <source>
        <dbReference type="Proteomes" id="UP001164746"/>
    </source>
</evidence>
<organism evidence="1 2">
    <name type="scientific">Mya arenaria</name>
    <name type="common">Soft-shell clam</name>
    <dbReference type="NCBI Taxonomy" id="6604"/>
    <lineage>
        <taxon>Eukaryota</taxon>
        <taxon>Metazoa</taxon>
        <taxon>Spiralia</taxon>
        <taxon>Lophotrochozoa</taxon>
        <taxon>Mollusca</taxon>
        <taxon>Bivalvia</taxon>
        <taxon>Autobranchia</taxon>
        <taxon>Heteroconchia</taxon>
        <taxon>Euheterodonta</taxon>
        <taxon>Imparidentia</taxon>
        <taxon>Neoheterodontei</taxon>
        <taxon>Myida</taxon>
        <taxon>Myoidea</taxon>
        <taxon>Myidae</taxon>
        <taxon>Mya</taxon>
    </lineage>
</organism>
<sequence>MFLYGHGIVPYITNVKITFSMLYIFACSTAYLHIPGDSFIFERDTPLILTCITAKNNSDIDFRFDNNLLGTCYHLFGCNNLGNTFTISAVTSTYHREYFLKSVNNFDATLCGTYQCTDIDTNIKESVNVSYKGKENKHTINEHPENDRCEELASGSRRNNAADEEFEGVPTENEIVQEHTRYEDLNNLTRTQNGEYSDLEFHIQYNCEETSSSSDNIKYENLTLASKK</sequence>
<gene>
    <name evidence="1" type="ORF">MAR_021517</name>
</gene>
<reference evidence="1" key="1">
    <citation type="submission" date="2022-11" db="EMBL/GenBank/DDBJ databases">
        <title>Centuries of genome instability and evolution in soft-shell clam transmissible cancer (bioRxiv).</title>
        <authorList>
            <person name="Hart S.F.M."/>
            <person name="Yonemitsu M.A."/>
            <person name="Giersch R.M."/>
            <person name="Beal B.F."/>
            <person name="Arriagada G."/>
            <person name="Davis B.W."/>
            <person name="Ostrander E.A."/>
            <person name="Goff S.P."/>
            <person name="Metzger M.J."/>
        </authorList>
    </citation>
    <scope>NUCLEOTIDE SEQUENCE</scope>
    <source>
        <strain evidence="1">MELC-2E11</strain>
        <tissue evidence="1">Siphon/mantle</tissue>
    </source>
</reference>
<keyword evidence="2" id="KW-1185">Reference proteome</keyword>
<accession>A0ABY7E845</accession>
<dbReference type="Proteomes" id="UP001164746">
    <property type="component" value="Chromosome 5"/>
</dbReference>